<accession>A0A382AB85</accession>
<dbReference type="InterPro" id="IPR050238">
    <property type="entry name" value="DNA_Rep/Repair_Clamp_Loader"/>
</dbReference>
<evidence type="ECO:0000313" key="1">
    <source>
        <dbReference type="EMBL" id="SVA98213.1"/>
    </source>
</evidence>
<dbReference type="PANTHER" id="PTHR11669:SF8">
    <property type="entry name" value="DNA POLYMERASE III SUBUNIT DELTA"/>
    <property type="match status" value="1"/>
</dbReference>
<organism evidence="1">
    <name type="scientific">marine metagenome</name>
    <dbReference type="NCBI Taxonomy" id="408172"/>
    <lineage>
        <taxon>unclassified sequences</taxon>
        <taxon>metagenomes</taxon>
        <taxon>ecological metagenomes</taxon>
    </lineage>
</organism>
<dbReference type="Gene3D" id="3.40.50.300">
    <property type="entry name" value="P-loop containing nucleotide triphosphate hydrolases"/>
    <property type="match status" value="1"/>
</dbReference>
<dbReference type="InterPro" id="IPR027417">
    <property type="entry name" value="P-loop_NTPase"/>
</dbReference>
<dbReference type="EMBL" id="UINC01024492">
    <property type="protein sequence ID" value="SVA98213.1"/>
    <property type="molecule type" value="Genomic_DNA"/>
</dbReference>
<name>A0A382AB85_9ZZZZ</name>
<feature type="non-terminal residue" evidence="1">
    <location>
        <position position="1"/>
    </location>
</feature>
<dbReference type="Pfam" id="PF13177">
    <property type="entry name" value="DNA_pol3_delta2"/>
    <property type="match status" value="1"/>
</dbReference>
<protein>
    <recommendedName>
        <fullName evidence="2">DNA-directed DNA polymerase</fullName>
    </recommendedName>
</protein>
<gene>
    <name evidence="1" type="ORF">METZ01_LOCUS151067</name>
</gene>
<dbReference type="PANTHER" id="PTHR11669">
    <property type="entry name" value="REPLICATION FACTOR C / DNA POLYMERASE III GAMMA-TAU SUBUNIT"/>
    <property type="match status" value="1"/>
</dbReference>
<reference evidence="1" key="1">
    <citation type="submission" date="2018-05" db="EMBL/GenBank/DDBJ databases">
        <authorList>
            <person name="Lanie J.A."/>
            <person name="Ng W.-L."/>
            <person name="Kazmierczak K.M."/>
            <person name="Andrzejewski T.M."/>
            <person name="Davidsen T.M."/>
            <person name="Wayne K.J."/>
            <person name="Tettelin H."/>
            <person name="Glass J.I."/>
            <person name="Rusch D."/>
            <person name="Podicherti R."/>
            <person name="Tsui H.-C.T."/>
            <person name="Winkler M.E."/>
        </authorList>
    </citation>
    <scope>NUCLEOTIDE SEQUENCE</scope>
</reference>
<dbReference type="AlphaFoldDB" id="A0A382AB85"/>
<dbReference type="SUPFAM" id="SSF52540">
    <property type="entry name" value="P-loop containing nucleoside triphosphate hydrolases"/>
    <property type="match status" value="1"/>
</dbReference>
<evidence type="ECO:0008006" key="2">
    <source>
        <dbReference type="Google" id="ProtNLM"/>
    </source>
</evidence>
<dbReference type="GO" id="GO:0006261">
    <property type="term" value="P:DNA-templated DNA replication"/>
    <property type="evidence" value="ECO:0007669"/>
    <property type="project" value="TreeGrafter"/>
</dbReference>
<sequence length="255" mass="28568">PRTGRSRGEITVDEARGLGRFLSLTPADSSWRIAIVDAADEMNRHAANAILKSLEEPPKRTILVLISHAPNRLLPTIRSRCRRINLRALSRENFESIVKNVHPAIKDSDMDVLGQLSKYSPGQAFLIKELAGVQLYEKLIKILISAPAIDFESVHALSDELASPGSELRFKLAMELLLDWFSSFITSTAQEIALPELIEGEQATRERFITVRGLDHWAGLWENIRRLSLRAEQVHLDRKQVVLSTYTAIGDLAKA</sequence>
<proteinExistence type="predicted"/>